<feature type="domain" description="Type III secretion system flagellar brake protein YcgR PilZN" evidence="4">
    <location>
        <begin position="5"/>
        <end position="110"/>
    </location>
</feature>
<sequence length="249" mass="28278">MENDYAIFTQKQIVNYLTEIQQRNCILSARYGADNQAFLTAIVQIDPKRNVLAIDVAPKQELTDRLLLSERVHFSTQVDGIEAAFHGLNIKLAQGEHGAVLTMPLPDRLYWRQRRNYYRVKVPQSHAGTYCQFGFNVTDANGEQKSLVKVFKLMDIGLCGLALFNPDHDLQQELVTIEASSCMLFLHDHEHHHADVGLLAKYSIDVKTSTITTAHRIGFQFTAISPAFESSVQIYMQSIERMLKNIDSH</sequence>
<protein>
    <recommendedName>
        <fullName evidence="4">Type III secretion system flagellar brake protein YcgR PilZN domain-containing protein</fullName>
    </recommendedName>
</protein>
<keyword evidence="2" id="KW-0547">Nucleotide-binding</keyword>
<evidence type="ECO:0000313" key="5">
    <source>
        <dbReference type="EMBL" id="OAI07999.1"/>
    </source>
</evidence>
<dbReference type="AlphaFoldDB" id="A0A177MT28"/>
<dbReference type="OrthoDB" id="5572581at2"/>
<dbReference type="Proteomes" id="UP000078090">
    <property type="component" value="Unassembled WGS sequence"/>
</dbReference>
<accession>A0A177MT28</accession>
<proteinExistence type="predicted"/>
<comment type="caution">
    <text evidence="5">The sequence shown here is derived from an EMBL/GenBank/DDBJ whole genome shotgun (WGS) entry which is preliminary data.</text>
</comment>
<dbReference type="InterPro" id="IPR009926">
    <property type="entry name" value="T3SS_YcgR_PilZN"/>
</dbReference>
<keyword evidence="3" id="KW-0975">Bacterial flagellum</keyword>
<dbReference type="Pfam" id="PF07317">
    <property type="entry name" value="PilZN"/>
    <property type="match status" value="1"/>
</dbReference>
<evidence type="ECO:0000256" key="1">
    <source>
        <dbReference type="ARBA" id="ARBA00022636"/>
    </source>
</evidence>
<dbReference type="RefSeq" id="WP_064007456.1">
    <property type="nucleotide sequence ID" value="NZ_LUUG01000049.1"/>
</dbReference>
<keyword evidence="1" id="KW-0973">c-di-GMP</keyword>
<evidence type="ECO:0000256" key="2">
    <source>
        <dbReference type="ARBA" id="ARBA00022741"/>
    </source>
</evidence>
<dbReference type="GO" id="GO:0000166">
    <property type="term" value="F:nucleotide binding"/>
    <property type="evidence" value="ECO:0007669"/>
    <property type="project" value="UniProtKB-KW"/>
</dbReference>
<evidence type="ECO:0000259" key="4">
    <source>
        <dbReference type="Pfam" id="PF07317"/>
    </source>
</evidence>
<dbReference type="Gene3D" id="2.40.10.220">
    <property type="entry name" value="predicted glycosyltransferase like domains"/>
    <property type="match status" value="1"/>
</dbReference>
<evidence type="ECO:0000313" key="6">
    <source>
        <dbReference type="Proteomes" id="UP000078090"/>
    </source>
</evidence>
<reference evidence="5 6" key="1">
    <citation type="submission" date="2016-03" db="EMBL/GenBank/DDBJ databases">
        <authorList>
            <person name="Ploux O."/>
        </authorList>
    </citation>
    <scope>NUCLEOTIDE SEQUENCE [LARGE SCALE GENOMIC DNA]</scope>
    <source>
        <strain evidence="5 6">R-45363</strain>
    </source>
</reference>
<dbReference type="Gene3D" id="2.30.110.10">
    <property type="entry name" value="Electron Transport, Fmn-binding Protein, Chain A"/>
    <property type="match status" value="1"/>
</dbReference>
<dbReference type="EMBL" id="LUUG01000049">
    <property type="protein sequence ID" value="OAI07999.1"/>
    <property type="molecule type" value="Genomic_DNA"/>
</dbReference>
<name>A0A177MT28_METMH</name>
<dbReference type="InterPro" id="IPR012349">
    <property type="entry name" value="Split_barrel_FMN-bd"/>
</dbReference>
<gene>
    <name evidence="5" type="ORF">A1332_00975</name>
</gene>
<organism evidence="5 6">
    <name type="scientific">Methylomonas methanica</name>
    <dbReference type="NCBI Taxonomy" id="421"/>
    <lineage>
        <taxon>Bacteria</taxon>
        <taxon>Pseudomonadati</taxon>
        <taxon>Pseudomonadota</taxon>
        <taxon>Gammaproteobacteria</taxon>
        <taxon>Methylococcales</taxon>
        <taxon>Methylococcaceae</taxon>
        <taxon>Methylomonas</taxon>
    </lineage>
</organism>
<evidence type="ECO:0000256" key="3">
    <source>
        <dbReference type="ARBA" id="ARBA00023143"/>
    </source>
</evidence>